<name>A0ABZ1D489_9TREE</name>
<accession>A0ABZ1D489</accession>
<reference evidence="1 2" key="1">
    <citation type="submission" date="2024-01" db="EMBL/GenBank/DDBJ databases">
        <title>Comparative genomics of Cryptococcus and Kwoniella reveals pathogenesis evolution and contrasting modes of karyotype evolution via chromosome fusion or intercentromeric recombination.</title>
        <authorList>
            <person name="Coelho M.A."/>
            <person name="David-Palma M."/>
            <person name="Shea T."/>
            <person name="Bowers K."/>
            <person name="McGinley-Smith S."/>
            <person name="Mohammad A.W."/>
            <person name="Gnirke A."/>
            <person name="Yurkov A.M."/>
            <person name="Nowrousian M."/>
            <person name="Sun S."/>
            <person name="Cuomo C.A."/>
            <person name="Heitman J."/>
        </authorList>
    </citation>
    <scope>NUCLEOTIDE SEQUENCE [LARGE SCALE GENOMIC DNA]</scope>
    <source>
        <strain evidence="1">CBS 11374</strain>
    </source>
</reference>
<keyword evidence="2" id="KW-1185">Reference proteome</keyword>
<organism evidence="1 2">
    <name type="scientific">Kwoniella shivajii</name>
    <dbReference type="NCBI Taxonomy" id="564305"/>
    <lineage>
        <taxon>Eukaryota</taxon>
        <taxon>Fungi</taxon>
        <taxon>Dikarya</taxon>
        <taxon>Basidiomycota</taxon>
        <taxon>Agaricomycotina</taxon>
        <taxon>Tremellomycetes</taxon>
        <taxon>Tremellales</taxon>
        <taxon>Cryptococcaceae</taxon>
        <taxon>Kwoniella</taxon>
    </lineage>
</organism>
<dbReference type="Proteomes" id="UP001329825">
    <property type="component" value="Chromosome 8"/>
</dbReference>
<dbReference type="EMBL" id="CP141888">
    <property type="protein sequence ID" value="WRT68860.1"/>
    <property type="molecule type" value="Genomic_DNA"/>
</dbReference>
<evidence type="ECO:0000313" key="2">
    <source>
        <dbReference type="Proteomes" id="UP001329825"/>
    </source>
</evidence>
<proteinExistence type="predicted"/>
<dbReference type="GeneID" id="87957971"/>
<dbReference type="RefSeq" id="XP_062793599.1">
    <property type="nucleotide sequence ID" value="XM_062937548.1"/>
</dbReference>
<protein>
    <submittedName>
        <fullName evidence="1">Uncharacterized protein</fullName>
    </submittedName>
</protein>
<sequence length="152" mass="16544">MSAPLTRIILCGKTAAIGRGVIAGLKPQVEVIRFVSSLNQANNEIPLILSGQYKNLPEVTKGEEILGTQNFNRIPDAVMLGGGYSKQDFEQIQKTCLDTPKAKAVPFFLADTTLPAPPLGPEYGKAMTNRAKDALEKWRLNLTGNTTGPIWY</sequence>
<evidence type="ECO:0000313" key="1">
    <source>
        <dbReference type="EMBL" id="WRT68860.1"/>
    </source>
</evidence>
<gene>
    <name evidence="1" type="ORF">IL334_005841</name>
</gene>